<dbReference type="Gene3D" id="2.60.120.10">
    <property type="entry name" value="Jelly Rolls"/>
    <property type="match status" value="1"/>
</dbReference>
<accession>A0ABW4LLA3</accession>
<dbReference type="PRINTS" id="PR00469">
    <property type="entry name" value="PNDRDTASEII"/>
</dbReference>
<proteinExistence type="predicted"/>
<evidence type="ECO:0000259" key="4">
    <source>
        <dbReference type="PROSITE" id="PS50042"/>
    </source>
</evidence>
<evidence type="ECO:0000256" key="3">
    <source>
        <dbReference type="ARBA" id="ARBA00048132"/>
    </source>
</evidence>
<dbReference type="SUPFAM" id="SSF51905">
    <property type="entry name" value="FAD/NAD(P)-binding domain"/>
    <property type="match status" value="1"/>
</dbReference>
<dbReference type="InterPro" id="IPR036188">
    <property type="entry name" value="FAD/NAD-bd_sf"/>
</dbReference>
<dbReference type="InterPro" id="IPR050097">
    <property type="entry name" value="Ferredoxin-NADP_redctase_2"/>
</dbReference>
<dbReference type="RefSeq" id="WP_377936400.1">
    <property type="nucleotide sequence ID" value="NZ_JBHUEA010000032.1"/>
</dbReference>
<comment type="caution">
    <text evidence="5">The sequence shown here is derived from an EMBL/GenBank/DDBJ whole genome shotgun (WGS) entry which is preliminary data.</text>
</comment>
<dbReference type="InterPro" id="IPR014710">
    <property type="entry name" value="RmlC-like_jellyroll"/>
</dbReference>
<keyword evidence="1" id="KW-0285">Flavoprotein</keyword>
<evidence type="ECO:0000313" key="5">
    <source>
        <dbReference type="EMBL" id="MFD1722894.1"/>
    </source>
</evidence>
<dbReference type="SUPFAM" id="SSF51206">
    <property type="entry name" value="cAMP-binding domain-like"/>
    <property type="match status" value="1"/>
</dbReference>
<dbReference type="PANTHER" id="PTHR48105">
    <property type="entry name" value="THIOREDOXIN REDUCTASE 1-RELATED-RELATED"/>
    <property type="match status" value="1"/>
</dbReference>
<dbReference type="EMBL" id="JBHUEA010000032">
    <property type="protein sequence ID" value="MFD1722894.1"/>
    <property type="molecule type" value="Genomic_DNA"/>
</dbReference>
<dbReference type="CDD" id="cd00038">
    <property type="entry name" value="CAP_ED"/>
    <property type="match status" value="1"/>
</dbReference>
<dbReference type="InterPro" id="IPR000595">
    <property type="entry name" value="cNMP-bd_dom"/>
</dbReference>
<evidence type="ECO:0000256" key="1">
    <source>
        <dbReference type="ARBA" id="ARBA00022630"/>
    </source>
</evidence>
<sequence length="543" mass="57982">MVEADRSSRNPVFTAPQWRRLTAAGQVEDVPRGEYVFRTGDRDGALILVQAGDVEVVRDPLRWSDETVLEHRGPGQLIGELGLLNGQARFLSARAAEDSRIVRVPADRLRRLLDEDDEIGDLVLHALWERREALRGGPAAMTLKLVGRGDSSEFLALRRYAERVDLVHAAVALPRNPTREQAHGVPPEDLPIAYVQGEPIARATPGEVAERLGLSYRADADEVVDLVVVGGGPAGLAASIYGASEGLSTVLIDAVAPGGQAAATTRIENFLGFPFGVSGGRLIAQASLQALKFGVRLYAPCEAVGLERRDDVFDVRLADGRTVRSRTVVVTSGAAYKRLALDRWEEFEHAGIYYAATPLEIRQVVKAPVVVVGGANSAGQAALALVASGCTVDLVVRGDDLGSRMSSYLAGRLQEEARIRVRTGSNVTALHGDGGLESVRIDTVGDVEAKGLFCFIGAEPQTGWLQSLDRDRAGFISTGADVRSVGGERWQRLGRDPLPFETSTPAVFAAGDVRRGSMKRVAAAVGEGSSSVASVHRALADLH</sequence>
<dbReference type="SMART" id="SM00100">
    <property type="entry name" value="cNMP"/>
    <property type="match status" value="1"/>
</dbReference>
<organism evidence="5 6">
    <name type="scientific">Amnibacterium endophyticum</name>
    <dbReference type="NCBI Taxonomy" id="2109337"/>
    <lineage>
        <taxon>Bacteria</taxon>
        <taxon>Bacillati</taxon>
        <taxon>Actinomycetota</taxon>
        <taxon>Actinomycetes</taxon>
        <taxon>Micrococcales</taxon>
        <taxon>Microbacteriaceae</taxon>
        <taxon>Amnibacterium</taxon>
    </lineage>
</organism>
<dbReference type="InterPro" id="IPR023753">
    <property type="entry name" value="FAD/NAD-binding_dom"/>
</dbReference>
<keyword evidence="2" id="KW-0560">Oxidoreductase</keyword>
<name>A0ABW4LLA3_9MICO</name>
<dbReference type="Pfam" id="PF07992">
    <property type="entry name" value="Pyr_redox_2"/>
    <property type="match status" value="1"/>
</dbReference>
<dbReference type="InterPro" id="IPR018490">
    <property type="entry name" value="cNMP-bd_dom_sf"/>
</dbReference>
<dbReference type="PROSITE" id="PS50042">
    <property type="entry name" value="CNMP_BINDING_3"/>
    <property type="match status" value="1"/>
</dbReference>
<reference evidence="6" key="1">
    <citation type="journal article" date="2019" name="Int. J. Syst. Evol. Microbiol.">
        <title>The Global Catalogue of Microorganisms (GCM) 10K type strain sequencing project: providing services to taxonomists for standard genome sequencing and annotation.</title>
        <authorList>
            <consortium name="The Broad Institute Genomics Platform"/>
            <consortium name="The Broad Institute Genome Sequencing Center for Infectious Disease"/>
            <person name="Wu L."/>
            <person name="Ma J."/>
        </authorList>
    </citation>
    <scope>NUCLEOTIDE SEQUENCE [LARGE SCALE GENOMIC DNA]</scope>
    <source>
        <strain evidence="6">CGMCC 1.12471</strain>
    </source>
</reference>
<keyword evidence="6" id="KW-1185">Reference proteome</keyword>
<dbReference type="Gene3D" id="3.50.50.60">
    <property type="entry name" value="FAD/NAD(P)-binding domain"/>
    <property type="match status" value="2"/>
</dbReference>
<dbReference type="Proteomes" id="UP001597347">
    <property type="component" value="Unassembled WGS sequence"/>
</dbReference>
<feature type="domain" description="Cyclic nucleotide-binding" evidence="4">
    <location>
        <begin position="1"/>
        <end position="130"/>
    </location>
</feature>
<dbReference type="Pfam" id="PF00027">
    <property type="entry name" value="cNMP_binding"/>
    <property type="match status" value="1"/>
</dbReference>
<dbReference type="PRINTS" id="PR00368">
    <property type="entry name" value="FADPNR"/>
</dbReference>
<comment type="catalytic activity">
    <reaction evidence="3">
        <text>[thioredoxin]-dithiol + NADP(+) = [thioredoxin]-disulfide + NADPH + H(+)</text>
        <dbReference type="Rhea" id="RHEA:20345"/>
        <dbReference type="Rhea" id="RHEA-COMP:10698"/>
        <dbReference type="Rhea" id="RHEA-COMP:10700"/>
        <dbReference type="ChEBI" id="CHEBI:15378"/>
        <dbReference type="ChEBI" id="CHEBI:29950"/>
        <dbReference type="ChEBI" id="CHEBI:50058"/>
        <dbReference type="ChEBI" id="CHEBI:57783"/>
        <dbReference type="ChEBI" id="CHEBI:58349"/>
        <dbReference type="EC" id="1.8.1.9"/>
    </reaction>
</comment>
<evidence type="ECO:0000256" key="2">
    <source>
        <dbReference type="ARBA" id="ARBA00023002"/>
    </source>
</evidence>
<evidence type="ECO:0000313" key="6">
    <source>
        <dbReference type="Proteomes" id="UP001597347"/>
    </source>
</evidence>
<protein>
    <submittedName>
        <fullName evidence="5">FAD-dependent oxidoreductase</fullName>
    </submittedName>
</protein>
<gene>
    <name evidence="5" type="ORF">ACFSBI_15170</name>
</gene>